<accession>A0A449E456</accession>
<dbReference type="AlphaFoldDB" id="A0A449E456"/>
<evidence type="ECO:0000256" key="2">
    <source>
        <dbReference type="ARBA" id="ARBA00023125"/>
    </source>
</evidence>
<dbReference type="PANTHER" id="PTHR43280:SF28">
    <property type="entry name" value="HTH-TYPE TRANSCRIPTIONAL ACTIVATOR RHAS"/>
    <property type="match status" value="1"/>
</dbReference>
<dbReference type="PANTHER" id="PTHR43280">
    <property type="entry name" value="ARAC-FAMILY TRANSCRIPTIONAL REGULATOR"/>
    <property type="match status" value="1"/>
</dbReference>
<gene>
    <name evidence="4" type="primary">marA</name>
    <name evidence="4" type="ORF">NCTC12204_01144</name>
</gene>
<evidence type="ECO:0000256" key="3">
    <source>
        <dbReference type="ARBA" id="ARBA00023163"/>
    </source>
</evidence>
<dbReference type="InterPro" id="IPR018060">
    <property type="entry name" value="HTH_AraC"/>
</dbReference>
<protein>
    <submittedName>
        <fullName evidence="4">AraC family transcriptional regulator</fullName>
    </submittedName>
</protein>
<evidence type="ECO:0000313" key="4">
    <source>
        <dbReference type="EMBL" id="VTQ62978.1"/>
    </source>
</evidence>
<dbReference type="PROSITE" id="PS00041">
    <property type="entry name" value="HTH_ARAC_FAMILY_1"/>
    <property type="match status" value="1"/>
</dbReference>
<sequence length="744" mass="85358">MVREVATNGKNKQHRQLSKSILSYLFVFLVPFFMVSLIWFHTAKESINQQVVLTAKNQLLQLKYSSENKFLQLDNITQHIPYNTNLSPGRLSHSYYAREGQLSLQQYKLSNDFVEEIYLYYKEKPNTLFSSTGSLSVDNFLQRKINNHSLDKKELLSHLDNDIPTGLTLKKEPNSTQLFYIVPIKDAEMHFYGAAIYSINLSILNKLLNLSNSDGISTNYLIDDSYRILAADTSNNKLTAHLHQPKQIQMILQQDNFYYNHRNYLVQSLNSRDLNMSFVSVMDPSQALTKINTIHQKFLKLFFVIFVFGLVLVVIIGTRFSQPIRNIEKLIDQYYRNKIGVAVSNGNVYETLAQFLNEHEELHKEIKRQTPHAREQVLRKILGGKFKSPEDSLVLLNSVQVHFTGTCYFVVVVDYPIQSIDDTANELPLKVSGKNFSGYGTEILSAGVTAYIFSTYEKTSHKKVVIEMIQQLKKACYGTFRIGVGNSTENLTKINASYIEGLAALDYSTVENNFVFYNEIPGEESSTSINYPDGEKLKLIQSLRQGDLTIAAETIESLIERGIKEHFSYSGQKMYGFYLLNAVAKVSSNLQNKTILKKAEKSAKFSNLLELKQQLLMLAKMICEVMQVKPQNQESVLKKELFEYLHKNYASSQLSMEKLADEFQLSVSYLSRFIKKETGTTFSKYLQELRLEKIKQDLIETDLPIKTIIQKNGYYDVSNYTRKFRTNVGVTPGQYRTMNREGTL</sequence>
<proteinExistence type="predicted"/>
<dbReference type="Pfam" id="PF12833">
    <property type="entry name" value="HTH_18"/>
    <property type="match status" value="1"/>
</dbReference>
<dbReference type="PROSITE" id="PS01124">
    <property type="entry name" value="HTH_ARAC_FAMILY_2"/>
    <property type="match status" value="1"/>
</dbReference>
<dbReference type="GO" id="GO:0003700">
    <property type="term" value="F:DNA-binding transcription factor activity"/>
    <property type="evidence" value="ECO:0007669"/>
    <property type="project" value="InterPro"/>
</dbReference>
<name>A0A449E456_ENTHR</name>
<reference evidence="4 5" key="1">
    <citation type="submission" date="2019-05" db="EMBL/GenBank/DDBJ databases">
        <authorList>
            <consortium name="Pathogen Informatics"/>
        </authorList>
    </citation>
    <scope>NUCLEOTIDE SEQUENCE [LARGE SCALE GENOMIC DNA]</scope>
    <source>
        <strain evidence="4 5">NCTC12204</strain>
    </source>
</reference>
<organism evidence="4 5">
    <name type="scientific">Enterococcus hirae</name>
    <dbReference type="NCBI Taxonomy" id="1354"/>
    <lineage>
        <taxon>Bacteria</taxon>
        <taxon>Bacillati</taxon>
        <taxon>Bacillota</taxon>
        <taxon>Bacilli</taxon>
        <taxon>Lactobacillales</taxon>
        <taxon>Enterococcaceae</taxon>
        <taxon>Enterococcus</taxon>
    </lineage>
</organism>
<comment type="caution">
    <text evidence="4">The sequence shown here is derived from an EMBL/GenBank/DDBJ whole genome shotgun (WGS) entry which is preliminary data.</text>
</comment>
<dbReference type="SUPFAM" id="SSF46689">
    <property type="entry name" value="Homeodomain-like"/>
    <property type="match status" value="2"/>
</dbReference>
<dbReference type="Gene3D" id="1.10.10.60">
    <property type="entry name" value="Homeodomain-like"/>
    <property type="match status" value="2"/>
</dbReference>
<keyword evidence="3" id="KW-0804">Transcription</keyword>
<dbReference type="RefSeq" id="WP_010737386.1">
    <property type="nucleotide sequence ID" value="NZ_AP027299.1"/>
</dbReference>
<keyword evidence="1" id="KW-0805">Transcription regulation</keyword>
<dbReference type="EMBL" id="CABEEP010000001">
    <property type="protein sequence ID" value="VTQ62978.1"/>
    <property type="molecule type" value="Genomic_DNA"/>
</dbReference>
<keyword evidence="2" id="KW-0238">DNA-binding</keyword>
<dbReference type="GO" id="GO:0043565">
    <property type="term" value="F:sequence-specific DNA binding"/>
    <property type="evidence" value="ECO:0007669"/>
    <property type="project" value="InterPro"/>
</dbReference>
<evidence type="ECO:0000256" key="1">
    <source>
        <dbReference type="ARBA" id="ARBA00023015"/>
    </source>
</evidence>
<dbReference type="Proteomes" id="UP000352698">
    <property type="component" value="Unassembled WGS sequence"/>
</dbReference>
<dbReference type="InterPro" id="IPR009057">
    <property type="entry name" value="Homeodomain-like_sf"/>
</dbReference>
<evidence type="ECO:0000313" key="5">
    <source>
        <dbReference type="Proteomes" id="UP000352698"/>
    </source>
</evidence>
<dbReference type="InterPro" id="IPR018062">
    <property type="entry name" value="HTH_AraC-typ_CS"/>
</dbReference>
<dbReference type="SMART" id="SM00342">
    <property type="entry name" value="HTH_ARAC"/>
    <property type="match status" value="1"/>
</dbReference>